<evidence type="ECO:0000313" key="6">
    <source>
        <dbReference type="Proteomes" id="UP000001593"/>
    </source>
</evidence>
<dbReference type="GO" id="GO:0016929">
    <property type="term" value="F:deSUMOylase activity"/>
    <property type="evidence" value="ECO:0000318"/>
    <property type="project" value="GO_Central"/>
</dbReference>
<dbReference type="SUPFAM" id="SSF54001">
    <property type="entry name" value="Cysteine proteinases"/>
    <property type="match status" value="1"/>
</dbReference>
<dbReference type="GO" id="GO:0005634">
    <property type="term" value="C:nucleus"/>
    <property type="evidence" value="ECO:0000318"/>
    <property type="project" value="GO_Central"/>
</dbReference>
<evidence type="ECO:0000256" key="3">
    <source>
        <dbReference type="ARBA" id="ARBA00022801"/>
    </source>
</evidence>
<accession>A7SNQ3</accession>
<protein>
    <recommendedName>
        <fullName evidence="4">Ubiquitin-like protease family profile domain-containing protein</fullName>
    </recommendedName>
</protein>
<dbReference type="InterPro" id="IPR038765">
    <property type="entry name" value="Papain-like_cys_pep_sf"/>
</dbReference>
<dbReference type="GO" id="GO:0006508">
    <property type="term" value="P:proteolysis"/>
    <property type="evidence" value="ECO:0007669"/>
    <property type="project" value="UniProtKB-KW"/>
</dbReference>
<proteinExistence type="inferred from homology"/>
<keyword evidence="6" id="KW-1185">Reference proteome</keyword>
<evidence type="ECO:0000256" key="1">
    <source>
        <dbReference type="ARBA" id="ARBA00005234"/>
    </source>
</evidence>
<dbReference type="GO" id="GO:0016926">
    <property type="term" value="P:protein desumoylation"/>
    <property type="evidence" value="ECO:0000318"/>
    <property type="project" value="GO_Central"/>
</dbReference>
<reference evidence="5 6" key="1">
    <citation type="journal article" date="2007" name="Science">
        <title>Sea anemone genome reveals ancestral eumetazoan gene repertoire and genomic organization.</title>
        <authorList>
            <person name="Putnam N.H."/>
            <person name="Srivastava M."/>
            <person name="Hellsten U."/>
            <person name="Dirks B."/>
            <person name="Chapman J."/>
            <person name="Salamov A."/>
            <person name="Terry A."/>
            <person name="Shapiro H."/>
            <person name="Lindquist E."/>
            <person name="Kapitonov V.V."/>
            <person name="Jurka J."/>
            <person name="Genikhovich G."/>
            <person name="Grigoriev I.V."/>
            <person name="Lucas S.M."/>
            <person name="Steele R.E."/>
            <person name="Finnerty J.R."/>
            <person name="Technau U."/>
            <person name="Martindale M.Q."/>
            <person name="Rokhsar D.S."/>
        </authorList>
    </citation>
    <scope>NUCLEOTIDE SEQUENCE [LARGE SCALE GENOMIC DNA]</scope>
    <source>
        <strain evidence="6">CH2 X CH6</strain>
    </source>
</reference>
<keyword evidence="2" id="KW-0645">Protease</keyword>
<evidence type="ECO:0000256" key="2">
    <source>
        <dbReference type="ARBA" id="ARBA00022670"/>
    </source>
</evidence>
<dbReference type="Pfam" id="PF02902">
    <property type="entry name" value="Peptidase_C48"/>
    <property type="match status" value="1"/>
</dbReference>
<dbReference type="InterPro" id="IPR003653">
    <property type="entry name" value="Peptidase_C48_C"/>
</dbReference>
<dbReference type="HOGENOM" id="CLU_840205_0_0_1"/>
<evidence type="ECO:0000313" key="5">
    <source>
        <dbReference type="EMBL" id="EDO34656.1"/>
    </source>
</evidence>
<gene>
    <name evidence="5" type="ORF">NEMVEDRAFT_v1g215053</name>
</gene>
<dbReference type="InParanoid" id="A7SNQ3"/>
<comment type="similarity">
    <text evidence="1">Belongs to the peptidase C48 family.</text>
</comment>
<feature type="domain" description="Ubiquitin-like protease family profile" evidence="4">
    <location>
        <begin position="201"/>
        <end position="233"/>
    </location>
</feature>
<name>A7SNQ3_NEMVE</name>
<dbReference type="EMBL" id="DS469723">
    <property type="protein sequence ID" value="EDO34656.1"/>
    <property type="molecule type" value="Genomic_DNA"/>
</dbReference>
<organism evidence="5 6">
    <name type="scientific">Nematostella vectensis</name>
    <name type="common">Starlet sea anemone</name>
    <dbReference type="NCBI Taxonomy" id="45351"/>
    <lineage>
        <taxon>Eukaryota</taxon>
        <taxon>Metazoa</taxon>
        <taxon>Cnidaria</taxon>
        <taxon>Anthozoa</taxon>
        <taxon>Hexacorallia</taxon>
        <taxon>Actiniaria</taxon>
        <taxon>Edwardsiidae</taxon>
        <taxon>Nematostella</taxon>
    </lineage>
</organism>
<keyword evidence="3" id="KW-0378">Hydrolase</keyword>
<evidence type="ECO:0000259" key="4">
    <source>
        <dbReference type="Pfam" id="PF02902"/>
    </source>
</evidence>
<dbReference type="Gene3D" id="3.40.395.10">
    <property type="entry name" value="Adenoviral Proteinase, Chain A"/>
    <property type="match status" value="1"/>
</dbReference>
<sequence>MVLELSPGKRKAVLDVCGIKCEQPKLTTTRKMRSDALTDEQVTEIEEFYRRDDISQMMPGNKDFVSVKLPDRPREHRQKRNLLYKISETHELFKEESRVVINSAQEFAQVVAENECQKGGLPNTLRDVLSSTISYTFPHYQEALVAAVIEEHVSFGGSRAISDSDLKNLSAWLGSMPSLPMKKLFLKCGYPTTLCPTTWHFYVNSKDEIPQQTTAYDCGVYVCMYARSLALSCPLVLDANPVIGAACFDWPRRDDIAIIHTGCILYAPVHLKGNCPFTIPVHSDLEESHLFVKRQNKQKAKKKFQEWGILGNPGVFCSNISLARKITAGEQ</sequence>
<dbReference type="Proteomes" id="UP000001593">
    <property type="component" value="Unassembled WGS sequence"/>
</dbReference>
<dbReference type="AlphaFoldDB" id="A7SNQ3"/>